<gene>
    <name evidence="1" type="ORF">ENR64_07765</name>
</gene>
<organism evidence="1">
    <name type="scientific">Oscillatoriales cyanobacterium SpSt-418</name>
    <dbReference type="NCBI Taxonomy" id="2282169"/>
    <lineage>
        <taxon>Bacteria</taxon>
        <taxon>Bacillati</taxon>
        <taxon>Cyanobacteriota</taxon>
        <taxon>Cyanophyceae</taxon>
        <taxon>Oscillatoriophycideae</taxon>
        <taxon>Oscillatoriales</taxon>
    </lineage>
</organism>
<proteinExistence type="predicted"/>
<evidence type="ECO:0000313" key="1">
    <source>
        <dbReference type="EMBL" id="HFM97654.1"/>
    </source>
</evidence>
<dbReference type="EMBL" id="DSRU01000099">
    <property type="protein sequence ID" value="HFM97654.1"/>
    <property type="molecule type" value="Genomic_DNA"/>
</dbReference>
<name>A0A7C3PDV3_9CYAN</name>
<reference evidence="1" key="1">
    <citation type="journal article" date="2020" name="mSystems">
        <title>Genome- and Community-Level Interaction Insights into Carbon Utilization and Element Cycling Functions of Hydrothermarchaeota in Hydrothermal Sediment.</title>
        <authorList>
            <person name="Zhou Z."/>
            <person name="Liu Y."/>
            <person name="Xu W."/>
            <person name="Pan J."/>
            <person name="Luo Z.H."/>
            <person name="Li M."/>
        </authorList>
    </citation>
    <scope>NUCLEOTIDE SEQUENCE [LARGE SCALE GENOMIC DNA]</scope>
    <source>
        <strain evidence="1">SpSt-418</strain>
    </source>
</reference>
<dbReference type="Pfam" id="PF20181">
    <property type="entry name" value="DUF6544"/>
    <property type="match status" value="1"/>
</dbReference>
<protein>
    <submittedName>
        <fullName evidence="1">Uncharacterized protein</fullName>
    </submittedName>
</protein>
<dbReference type="AlphaFoldDB" id="A0A7C3PDV3"/>
<sequence length="248" mass="28275">MGQYLSLNELWRSVSASGSVFRPEQYASLSPLAQRYLNHTIAPDTSLATAVRLRMHGEIKLKTWLPFQAEQVLSARRGMIWRATTWMNGLPIIGWDRLLDGEGAMQWKLLGLLPVVTANGRDVTRSGIGRMQGECIWLPSVFCDRAVQWADTDDAHTCVKLTRLGETTDLHFTVDNSGRLEQLRFQRWGNPEGAEHHYVDFGGYFDREGTFSGYTIPTQMRIGWYFGSEKFDAEGEFFRAVVDEVVYR</sequence>
<dbReference type="InterPro" id="IPR046674">
    <property type="entry name" value="DUF6544"/>
</dbReference>
<comment type="caution">
    <text evidence="1">The sequence shown here is derived from an EMBL/GenBank/DDBJ whole genome shotgun (WGS) entry which is preliminary data.</text>
</comment>
<accession>A0A7C3PDV3</accession>